<feature type="transmembrane region" description="Helical" evidence="3">
    <location>
        <begin position="161"/>
        <end position="181"/>
    </location>
</feature>
<feature type="transmembrane region" description="Helical" evidence="3">
    <location>
        <begin position="187"/>
        <end position="209"/>
    </location>
</feature>
<dbReference type="EMBL" id="CP094533">
    <property type="protein sequence ID" value="UOE27699.1"/>
    <property type="molecule type" value="Genomic_DNA"/>
</dbReference>
<evidence type="ECO:0000256" key="3">
    <source>
        <dbReference type="SAM" id="Phobius"/>
    </source>
</evidence>
<organism evidence="4 5">
    <name type="scientific">Agromyces soli</name>
    <dbReference type="NCBI Taxonomy" id="659012"/>
    <lineage>
        <taxon>Bacteria</taxon>
        <taxon>Bacillati</taxon>
        <taxon>Actinomycetota</taxon>
        <taxon>Actinomycetes</taxon>
        <taxon>Micrococcales</taxon>
        <taxon>Microbacteriaceae</taxon>
        <taxon>Agromyces</taxon>
    </lineage>
</organism>
<keyword evidence="5" id="KW-1185">Reference proteome</keyword>
<dbReference type="Proteomes" id="UP000831304">
    <property type="component" value="Chromosome"/>
</dbReference>
<keyword evidence="3" id="KW-0472">Membrane</keyword>
<feature type="transmembrane region" description="Helical" evidence="3">
    <location>
        <begin position="6"/>
        <end position="26"/>
    </location>
</feature>
<evidence type="ECO:0000256" key="2">
    <source>
        <dbReference type="SAM" id="MobiDB-lite"/>
    </source>
</evidence>
<protein>
    <submittedName>
        <fullName evidence="4">DUF2207 domain-containing protein</fullName>
    </submittedName>
</protein>
<proteinExistence type="predicted"/>
<feature type="coiled-coil region" evidence="1">
    <location>
        <begin position="314"/>
        <end position="341"/>
    </location>
</feature>
<accession>A0ABY4AX24</accession>
<keyword evidence="3" id="KW-0812">Transmembrane</keyword>
<reference evidence="4 5" key="1">
    <citation type="submission" date="2022-03" db="EMBL/GenBank/DDBJ databases">
        <title>Agromyces sp. isolated from the gut of P. brevitarsis seulensis larvae.</title>
        <authorList>
            <person name="Won M."/>
            <person name="Kwon S.-W."/>
        </authorList>
    </citation>
    <scope>NUCLEOTIDE SEQUENCE [LARGE SCALE GENOMIC DNA]</scope>
    <source>
        <strain evidence="4 5">KACC 16215</strain>
    </source>
</reference>
<evidence type="ECO:0000256" key="1">
    <source>
        <dbReference type="SAM" id="Coils"/>
    </source>
</evidence>
<evidence type="ECO:0000313" key="4">
    <source>
        <dbReference type="EMBL" id="UOE27699.1"/>
    </source>
</evidence>
<gene>
    <name evidence="4" type="ORF">MTP13_07955</name>
</gene>
<keyword evidence="1" id="KW-0175">Coiled coil</keyword>
<keyword evidence="3" id="KW-1133">Transmembrane helix</keyword>
<evidence type="ECO:0000313" key="5">
    <source>
        <dbReference type="Proteomes" id="UP000831304"/>
    </source>
</evidence>
<dbReference type="RefSeq" id="WP_243570523.1">
    <property type="nucleotide sequence ID" value="NZ_BAAARD010000001.1"/>
</dbReference>
<feature type="compositionally biased region" description="Low complexity" evidence="2">
    <location>
        <begin position="252"/>
        <end position="270"/>
    </location>
</feature>
<sequence>MLPLVVSVALVPAIVILAFGIAVRLVSRQPAVSPVVQYLPDRTSTVLRDALLADADRRAVPAALIELAVRRKIRLVADASAGDRAPIGVVIVAGARFTPEEYAVLEALVGPDHVPGRLRRFSADRRALGLRIKALLRFTEDLLAREGLVATRRISWPGTTLTVLAYLGMLSEAVLIVFALVANDWLALGVTLVATAATILTVIITPASWRKYLPAARPKREHLDGLRQYLQVAEADRLRALQSPRGAPLVPEPAESAPAESAPAESASAEPRADPGEPGGDVLARFHLHERLLPYAVVFGVEREWAAKLKLEAAEAANASNAETLAELVELTAELAQLIELAGGAVELVASLGELSDATGAVIEGAGAFFDALNP</sequence>
<name>A0ABY4AX24_9MICO</name>
<feature type="region of interest" description="Disordered" evidence="2">
    <location>
        <begin position="244"/>
        <end position="280"/>
    </location>
</feature>